<feature type="transmembrane region" description="Helical" evidence="6">
    <location>
        <begin position="536"/>
        <end position="554"/>
    </location>
</feature>
<keyword evidence="5 6" id="KW-0472">Membrane</keyword>
<protein>
    <submittedName>
        <fullName evidence="7">Uncharacterized protein</fullName>
    </submittedName>
</protein>
<evidence type="ECO:0000256" key="1">
    <source>
        <dbReference type="ARBA" id="ARBA00004141"/>
    </source>
</evidence>
<dbReference type="Proteomes" id="UP001141552">
    <property type="component" value="Unassembled WGS sequence"/>
</dbReference>
<evidence type="ECO:0000256" key="6">
    <source>
        <dbReference type="SAM" id="Phobius"/>
    </source>
</evidence>
<gene>
    <name evidence="7" type="ORF">Tsubulata_020793</name>
</gene>
<feature type="transmembrane region" description="Helical" evidence="6">
    <location>
        <begin position="176"/>
        <end position="202"/>
    </location>
</feature>
<evidence type="ECO:0000256" key="5">
    <source>
        <dbReference type="ARBA" id="ARBA00023136"/>
    </source>
</evidence>
<keyword evidence="4 6" id="KW-1133">Transmembrane helix</keyword>
<dbReference type="Pfam" id="PF00854">
    <property type="entry name" value="PTR2"/>
    <property type="match status" value="1"/>
</dbReference>
<feature type="transmembrane region" description="Helical" evidence="6">
    <location>
        <begin position="490"/>
        <end position="513"/>
    </location>
</feature>
<keyword evidence="8" id="KW-1185">Reference proteome</keyword>
<feature type="transmembrane region" description="Helical" evidence="6">
    <location>
        <begin position="67"/>
        <end position="85"/>
    </location>
</feature>
<dbReference type="GO" id="GO:0016020">
    <property type="term" value="C:membrane"/>
    <property type="evidence" value="ECO:0007669"/>
    <property type="project" value="UniProtKB-SubCell"/>
</dbReference>
<comment type="subcellular location">
    <subcellularLocation>
        <location evidence="1">Membrane</location>
        <topology evidence="1">Multi-pass membrane protein</topology>
    </subcellularLocation>
</comment>
<feature type="transmembrane region" description="Helical" evidence="6">
    <location>
        <begin position="214"/>
        <end position="234"/>
    </location>
</feature>
<feature type="transmembrane region" description="Helical" evidence="6">
    <location>
        <begin position="370"/>
        <end position="391"/>
    </location>
</feature>
<reference evidence="7" key="2">
    <citation type="journal article" date="2023" name="Plants (Basel)">
        <title>Annotation of the Turnera subulata (Passifloraceae) Draft Genome Reveals the S-Locus Evolved after the Divergence of Turneroideae from Passifloroideae in a Stepwise Manner.</title>
        <authorList>
            <person name="Henning P.M."/>
            <person name="Roalson E.H."/>
            <person name="Mir W."/>
            <person name="McCubbin A.G."/>
            <person name="Shore J.S."/>
        </authorList>
    </citation>
    <scope>NUCLEOTIDE SEQUENCE</scope>
    <source>
        <strain evidence="7">F60SS</strain>
    </source>
</reference>
<dbReference type="InterPro" id="IPR000109">
    <property type="entry name" value="POT_fam"/>
</dbReference>
<dbReference type="EMBL" id="JAKUCV010005542">
    <property type="protein sequence ID" value="KAJ4830760.1"/>
    <property type="molecule type" value="Genomic_DNA"/>
</dbReference>
<name>A0A9Q0J7S5_9ROSI</name>
<dbReference type="PANTHER" id="PTHR11654">
    <property type="entry name" value="OLIGOPEPTIDE TRANSPORTER-RELATED"/>
    <property type="match status" value="1"/>
</dbReference>
<reference evidence="7" key="1">
    <citation type="submission" date="2022-02" db="EMBL/GenBank/DDBJ databases">
        <authorList>
            <person name="Henning P.M."/>
            <person name="McCubbin A.G."/>
            <person name="Shore J.S."/>
        </authorList>
    </citation>
    <scope>NUCLEOTIDE SEQUENCE</scope>
    <source>
        <strain evidence="7">F60SS</strain>
        <tissue evidence="7">Leaves</tissue>
    </source>
</reference>
<dbReference type="Gene3D" id="1.20.1250.20">
    <property type="entry name" value="MFS general substrate transporter like domains"/>
    <property type="match status" value="1"/>
</dbReference>
<feature type="transmembrane region" description="Helical" evidence="6">
    <location>
        <begin position="92"/>
        <end position="115"/>
    </location>
</feature>
<comment type="similarity">
    <text evidence="2">Belongs to the major facilitator superfamily. Proton-dependent oligopeptide transporter (POT/PTR) (TC 2.A.17) family.</text>
</comment>
<dbReference type="AlphaFoldDB" id="A0A9Q0J7S5"/>
<evidence type="ECO:0000313" key="7">
    <source>
        <dbReference type="EMBL" id="KAJ4830760.1"/>
    </source>
</evidence>
<sequence>MEDPLDKEKLIREPLLSSSRKGGLRTLPFIIVHEAFEKLAASGLMPNMILYLTREYGLEAAKGAQVIYLWSAASFFTPLLGAFLADSYVGRYRMIVSGSICNLLGMVLLWLTTLIPEARPTPCPQLSDSCKSATTLQLLLLYSSFFFMSIGAGGIRSSSLAFGADQLSNGSTHGGIFESFFSWYYVSNSVSALFGITFVVYIQENLGWKVGFGVPLLLMFISFVPFILCSPFYVKSKPKAGLLTGLSQVAVACFRHNETTQFSSDQSSDEVLYHCGKGTGHVMPSAKLRFLNKACTIRNPEEDLTPDGRASKPRSLCTVEQVEELKALIKVIPIWSTGMIMSLSICQTSLPVLQVVTMNRHITSNFEVPAGSFGAFLIIFMTIWVALYDRLLVPLASTINGKPTRLSTKQRMGAGILVSSASMAAFAMLESVRRAKAIEEGFSDDPKGVVNMSAMWLLPHFMLGGVAEALNVIAQFEFYYNEFPRSMSSIAANLFTLGMSVANMVASLMLSAVDDLSGREGESWVLSNINKGHYDYFYWILTSLMLANFIYFLACSMAYGPFRNYEAANAMEESEVN</sequence>
<accession>A0A9Q0J7S5</accession>
<evidence type="ECO:0000256" key="2">
    <source>
        <dbReference type="ARBA" id="ARBA00005982"/>
    </source>
</evidence>
<keyword evidence="3 6" id="KW-0812">Transmembrane</keyword>
<dbReference type="InterPro" id="IPR036259">
    <property type="entry name" value="MFS_trans_sf"/>
</dbReference>
<dbReference type="OrthoDB" id="822570at2759"/>
<proteinExistence type="inferred from homology"/>
<dbReference type="CDD" id="cd17416">
    <property type="entry name" value="MFS_NPF1_2"/>
    <property type="match status" value="1"/>
</dbReference>
<evidence type="ECO:0000256" key="4">
    <source>
        <dbReference type="ARBA" id="ARBA00022989"/>
    </source>
</evidence>
<evidence type="ECO:0000313" key="8">
    <source>
        <dbReference type="Proteomes" id="UP001141552"/>
    </source>
</evidence>
<feature type="transmembrane region" description="Helical" evidence="6">
    <location>
        <begin position="449"/>
        <end position="470"/>
    </location>
</feature>
<comment type="caution">
    <text evidence="7">The sequence shown here is derived from an EMBL/GenBank/DDBJ whole genome shotgun (WGS) entry which is preliminary data.</text>
</comment>
<dbReference type="SUPFAM" id="SSF103473">
    <property type="entry name" value="MFS general substrate transporter"/>
    <property type="match status" value="1"/>
</dbReference>
<evidence type="ECO:0000256" key="3">
    <source>
        <dbReference type="ARBA" id="ARBA00022692"/>
    </source>
</evidence>
<organism evidence="7 8">
    <name type="scientific">Turnera subulata</name>
    <dbReference type="NCBI Taxonomy" id="218843"/>
    <lineage>
        <taxon>Eukaryota</taxon>
        <taxon>Viridiplantae</taxon>
        <taxon>Streptophyta</taxon>
        <taxon>Embryophyta</taxon>
        <taxon>Tracheophyta</taxon>
        <taxon>Spermatophyta</taxon>
        <taxon>Magnoliopsida</taxon>
        <taxon>eudicotyledons</taxon>
        <taxon>Gunneridae</taxon>
        <taxon>Pentapetalae</taxon>
        <taxon>rosids</taxon>
        <taxon>fabids</taxon>
        <taxon>Malpighiales</taxon>
        <taxon>Passifloraceae</taxon>
        <taxon>Turnera</taxon>
    </lineage>
</organism>
<dbReference type="GO" id="GO:0022857">
    <property type="term" value="F:transmembrane transporter activity"/>
    <property type="evidence" value="ECO:0007669"/>
    <property type="project" value="InterPro"/>
</dbReference>
<feature type="transmembrane region" description="Helical" evidence="6">
    <location>
        <begin position="135"/>
        <end position="155"/>
    </location>
</feature>